<proteinExistence type="predicted"/>
<sequence length="31" mass="3416">MSGQMLVAFYISLAGLLSWFCMLMDNDDGEG</sequence>
<accession>Q1A0F3</accession>
<keyword evidence="3" id="KW-1185">Reference proteome</keyword>
<reference evidence="2 3" key="1">
    <citation type="journal article" date="2006" name="PLoS Genet.">
        <title>Exploring the mycobacteriophage metaproteome: phage genomics as an educational platform.</title>
        <authorList>
            <person name="Hatfull G.F."/>
            <person name="Pedulla M.L."/>
            <person name="Jacobs-Sera D."/>
            <person name="Cichon P.M."/>
            <person name="Foley A."/>
            <person name="Ford M.E."/>
            <person name="Gonda R.M."/>
            <person name="Houtz J.M."/>
            <person name="Hryckowian A.J."/>
            <person name="Kelchner V.A."/>
            <person name="Namburi S."/>
            <person name="Pajcini K.V."/>
            <person name="Popovich M.G."/>
            <person name="Schleicher D.T."/>
            <person name="Simanek B.Z."/>
            <person name="Smith A.L."/>
            <person name="Zdanowicz G.M."/>
            <person name="Kumar V."/>
            <person name="Peebles C.L."/>
            <person name="Jacobs W.R.Jr."/>
            <person name="Lawrence J.G."/>
            <person name="Hendrix R.W."/>
        </authorList>
    </citation>
    <scope>NUCLEOTIDE SEQUENCE [LARGE SCALE GENOMIC DNA]</scope>
</reference>
<feature type="transmembrane region" description="Helical" evidence="1">
    <location>
        <begin position="6"/>
        <end position="24"/>
    </location>
</feature>
<dbReference type="EMBL" id="DQ398043">
    <property type="protein sequence ID" value="ABE67383.1"/>
    <property type="molecule type" value="Genomic_DNA"/>
</dbReference>
<dbReference type="OrthoDB" id="40337at10239"/>
<keyword evidence="1" id="KW-1133">Transmembrane helix</keyword>
<evidence type="ECO:0000313" key="2">
    <source>
        <dbReference type="EMBL" id="ABE67383.1"/>
    </source>
</evidence>
<dbReference type="KEGG" id="vg:4156924"/>
<evidence type="ECO:0000256" key="1">
    <source>
        <dbReference type="SAM" id="Phobius"/>
    </source>
</evidence>
<organism evidence="2 3">
    <name type="scientific">Mycobacterium phage Che12</name>
    <dbReference type="NCBI Taxonomy" id="2911435"/>
    <lineage>
        <taxon>Viruses</taxon>
        <taxon>Duplodnaviria</taxon>
        <taxon>Heunggongvirae</taxon>
        <taxon>Uroviricota</taxon>
        <taxon>Caudoviricetes</taxon>
        <taxon>Fromanvirus</taxon>
        <taxon>Fromanvirus Che12</taxon>
    </lineage>
</organism>
<gene>
    <name evidence="2" type="primary">64</name>
    <name evidence="2" type="ORF">PBI_CHE12_64</name>
</gene>
<evidence type="ECO:0000313" key="3">
    <source>
        <dbReference type="Proteomes" id="UP000002541"/>
    </source>
</evidence>
<dbReference type="Proteomes" id="UP000002541">
    <property type="component" value="Segment"/>
</dbReference>
<keyword evidence="1" id="KW-0812">Transmembrane</keyword>
<name>Q1A0F3_9CAUD</name>
<keyword evidence="1" id="KW-0472">Membrane</keyword>
<dbReference type="RefSeq" id="YP_655643.1">
    <property type="nucleotide sequence ID" value="NC_008203.1"/>
</dbReference>
<protein>
    <submittedName>
        <fullName evidence="2">Uncharacterized protein</fullName>
    </submittedName>
</protein>